<dbReference type="Proteomes" id="UP001280629">
    <property type="component" value="Unassembled WGS sequence"/>
</dbReference>
<gene>
    <name evidence="2" type="ORF">QT716_12870</name>
</gene>
<evidence type="ECO:0000313" key="2">
    <source>
        <dbReference type="EMBL" id="MDW0110930.1"/>
    </source>
</evidence>
<sequence length="379" mass="41542">MSRNIMKFRKMRATTIWLYSVLVLCCIGSIIFVTHNYSLYERPIAKVTSVEVTERTKATDVHNNEDELVSQQLVAVLQNGKNKGQSIELSNMYSTTGAYDQQYHVNNELFVSINEQDGDTSKLSGEVIDVKRDRYIVAIAWIFVFTLLIIGRKKGLLSLASFALNVMILSFALDLYIHDFSSSLLGIASICILLFASTSLLLINGFTQKTYAAIGATLIGTFVSLGIASLVIWLTSGSGLHYEEMQFLSRPYQSVFLAGLFIGSLGAIMDVAITISSSLFALYERNPDITDSELRASGVDIGKDIMGTITSILLLAYMSGSLPILILYLKNAAPLGFTLSINLSLEVARALAGGIGVVLTIPIVLQTVLFFIRRRRAAS</sequence>
<feature type="transmembrane region" description="Helical" evidence="1">
    <location>
        <begin position="157"/>
        <end position="177"/>
    </location>
</feature>
<dbReference type="RefSeq" id="WP_317936506.1">
    <property type="nucleotide sequence ID" value="NZ_JAUBDH010000008.1"/>
</dbReference>
<keyword evidence="1" id="KW-0812">Transmembrane</keyword>
<feature type="transmembrane region" description="Helical" evidence="1">
    <location>
        <begin position="183"/>
        <end position="203"/>
    </location>
</feature>
<evidence type="ECO:0000313" key="3">
    <source>
        <dbReference type="Proteomes" id="UP001280629"/>
    </source>
</evidence>
<feature type="transmembrane region" description="Helical" evidence="1">
    <location>
        <begin position="255"/>
        <end position="283"/>
    </location>
</feature>
<dbReference type="Pfam" id="PF07907">
    <property type="entry name" value="YibE_F"/>
    <property type="match status" value="1"/>
</dbReference>
<name>A0ABU4G1S9_9BACL</name>
<dbReference type="PANTHER" id="PTHR41771:SF1">
    <property type="entry name" value="MEMBRANE PROTEIN"/>
    <property type="match status" value="1"/>
</dbReference>
<feature type="transmembrane region" description="Helical" evidence="1">
    <location>
        <begin position="16"/>
        <end position="34"/>
    </location>
</feature>
<evidence type="ECO:0000256" key="1">
    <source>
        <dbReference type="SAM" id="Phobius"/>
    </source>
</evidence>
<feature type="transmembrane region" description="Helical" evidence="1">
    <location>
        <begin position="134"/>
        <end position="150"/>
    </location>
</feature>
<keyword evidence="3" id="KW-1185">Reference proteome</keyword>
<reference evidence="2 3" key="1">
    <citation type="submission" date="2023-06" db="EMBL/GenBank/DDBJ databases">
        <title>Sporosarcina sp. nov., isolated from Korean traditional fermented seafood 'Jeotgal'.</title>
        <authorList>
            <person name="Yang A.-I."/>
            <person name="Shin N.-R."/>
        </authorList>
    </citation>
    <scope>NUCLEOTIDE SEQUENCE [LARGE SCALE GENOMIC DNA]</scope>
    <source>
        <strain evidence="2 3">KCTC3840</strain>
    </source>
</reference>
<organism evidence="2 3">
    <name type="scientific">Sporosarcina aquimarina</name>
    <dbReference type="NCBI Taxonomy" id="114975"/>
    <lineage>
        <taxon>Bacteria</taxon>
        <taxon>Bacillati</taxon>
        <taxon>Bacillota</taxon>
        <taxon>Bacilli</taxon>
        <taxon>Bacillales</taxon>
        <taxon>Caryophanaceae</taxon>
        <taxon>Sporosarcina</taxon>
    </lineage>
</organism>
<dbReference type="PANTHER" id="PTHR41771">
    <property type="entry name" value="MEMBRANE PROTEIN-RELATED"/>
    <property type="match status" value="1"/>
</dbReference>
<dbReference type="EMBL" id="JAUBDH010000008">
    <property type="protein sequence ID" value="MDW0110930.1"/>
    <property type="molecule type" value="Genomic_DNA"/>
</dbReference>
<keyword evidence="1" id="KW-1133">Transmembrane helix</keyword>
<feature type="transmembrane region" description="Helical" evidence="1">
    <location>
        <begin position="304"/>
        <end position="329"/>
    </location>
</feature>
<comment type="caution">
    <text evidence="2">The sequence shown here is derived from an EMBL/GenBank/DDBJ whole genome shotgun (WGS) entry which is preliminary data.</text>
</comment>
<keyword evidence="1" id="KW-0472">Membrane</keyword>
<feature type="transmembrane region" description="Helical" evidence="1">
    <location>
        <begin position="349"/>
        <end position="372"/>
    </location>
</feature>
<feature type="transmembrane region" description="Helical" evidence="1">
    <location>
        <begin position="210"/>
        <end position="235"/>
    </location>
</feature>
<protein>
    <submittedName>
        <fullName evidence="2">YibE/F family protein</fullName>
    </submittedName>
</protein>
<accession>A0ABU4G1S9</accession>
<proteinExistence type="predicted"/>
<dbReference type="InterPro" id="IPR012507">
    <property type="entry name" value="YibE_F"/>
</dbReference>